<reference evidence="2" key="2">
    <citation type="journal article" date="2023" name="Science">
        <title>Genomic signatures of disease resistance in endangered staghorn corals.</title>
        <authorList>
            <person name="Vollmer S.V."/>
            <person name="Selwyn J.D."/>
            <person name="Despard B.A."/>
            <person name="Roesel C.L."/>
        </authorList>
    </citation>
    <scope>NUCLEOTIDE SEQUENCE</scope>
    <source>
        <strain evidence="2">K2</strain>
    </source>
</reference>
<protein>
    <recommendedName>
        <fullName evidence="4">Reverse transcriptase domain-containing protein</fullName>
    </recommendedName>
</protein>
<dbReference type="EMBL" id="JARQWQ010000047">
    <property type="protein sequence ID" value="KAK2557905.1"/>
    <property type="molecule type" value="Genomic_DNA"/>
</dbReference>
<organism evidence="2 3">
    <name type="scientific">Acropora cervicornis</name>
    <name type="common">Staghorn coral</name>
    <dbReference type="NCBI Taxonomy" id="6130"/>
    <lineage>
        <taxon>Eukaryota</taxon>
        <taxon>Metazoa</taxon>
        <taxon>Cnidaria</taxon>
        <taxon>Anthozoa</taxon>
        <taxon>Hexacorallia</taxon>
        <taxon>Scleractinia</taxon>
        <taxon>Astrocoeniina</taxon>
        <taxon>Acroporidae</taxon>
        <taxon>Acropora</taxon>
    </lineage>
</organism>
<evidence type="ECO:0000313" key="3">
    <source>
        <dbReference type="Proteomes" id="UP001249851"/>
    </source>
</evidence>
<evidence type="ECO:0008006" key="4">
    <source>
        <dbReference type="Google" id="ProtNLM"/>
    </source>
</evidence>
<reference evidence="2" key="1">
    <citation type="journal article" date="2023" name="G3 (Bethesda)">
        <title>Whole genome assembly and annotation of the endangered Caribbean coral Acropora cervicornis.</title>
        <authorList>
            <person name="Selwyn J.D."/>
            <person name="Vollmer S.V."/>
        </authorList>
    </citation>
    <scope>NUCLEOTIDE SEQUENCE</scope>
    <source>
        <strain evidence="2">K2</strain>
    </source>
</reference>
<dbReference type="SUPFAM" id="SSF56672">
    <property type="entry name" value="DNA/RNA polymerases"/>
    <property type="match status" value="1"/>
</dbReference>
<gene>
    <name evidence="1" type="ORF">P5673_019813</name>
    <name evidence="2" type="ORF">P5673_019888</name>
</gene>
<name>A0AAD9QBP0_ACRCE</name>
<proteinExistence type="predicted"/>
<dbReference type="Proteomes" id="UP001249851">
    <property type="component" value="Unassembled WGS sequence"/>
</dbReference>
<comment type="caution">
    <text evidence="2">The sequence shown here is derived from an EMBL/GenBank/DDBJ whole genome shotgun (WGS) entry which is preliminary data.</text>
</comment>
<dbReference type="InterPro" id="IPR043502">
    <property type="entry name" value="DNA/RNA_pol_sf"/>
</dbReference>
<evidence type="ECO:0000313" key="2">
    <source>
        <dbReference type="EMBL" id="KAK2557905.1"/>
    </source>
</evidence>
<sequence length="169" mass="19242">MIFDILLRNRLNFKCITGDVQKAFLQIKVDPKDRGALRLLWYENLDSRTFLQYRFTRPSPYIQGATLQKHVNQYAEKYPTTTDELLKNTYADDVQSGGRQKEELLKFKEEAIKIMEKGGSQLHKWHSNVPNVEALLSASGNALASTLQSCLCKDTRSALTVKTGSRLDS</sequence>
<dbReference type="AlphaFoldDB" id="A0AAD9QBP0"/>
<dbReference type="PANTHER" id="PTHR47331">
    <property type="entry name" value="PHD-TYPE DOMAIN-CONTAINING PROTEIN"/>
    <property type="match status" value="1"/>
</dbReference>
<keyword evidence="3" id="KW-1185">Reference proteome</keyword>
<evidence type="ECO:0000313" key="1">
    <source>
        <dbReference type="EMBL" id="KAK2557841.1"/>
    </source>
</evidence>
<dbReference type="EMBL" id="JARQWQ010000047">
    <property type="protein sequence ID" value="KAK2557841.1"/>
    <property type="molecule type" value="Genomic_DNA"/>
</dbReference>
<accession>A0AAD9QBP0</accession>